<dbReference type="AlphaFoldDB" id="C1N603"/>
<keyword evidence="2 10" id="KW-0723">Serine/threonine-protein kinase</keyword>
<dbReference type="PRINTS" id="PR00109">
    <property type="entry name" value="TYRKINASE"/>
</dbReference>
<keyword evidence="13" id="KW-1185">Reference proteome</keyword>
<feature type="non-terminal residue" evidence="12">
    <location>
        <position position="1"/>
    </location>
</feature>
<dbReference type="PANTHER" id="PTHR44899">
    <property type="entry name" value="CAMK FAMILY PROTEIN KINASE"/>
    <property type="match status" value="1"/>
</dbReference>
<feature type="binding site" evidence="9">
    <location>
        <position position="32"/>
    </location>
    <ligand>
        <name>ATP</name>
        <dbReference type="ChEBI" id="CHEBI:30616"/>
    </ligand>
</feature>
<dbReference type="EMBL" id="GG663748">
    <property type="protein sequence ID" value="EEH52383.1"/>
    <property type="molecule type" value="Genomic_DNA"/>
</dbReference>
<evidence type="ECO:0000259" key="11">
    <source>
        <dbReference type="PROSITE" id="PS50011"/>
    </source>
</evidence>
<comment type="catalytic activity">
    <reaction evidence="8">
        <text>L-seryl-[protein] + ATP = O-phospho-L-seryl-[protein] + ADP + H(+)</text>
        <dbReference type="Rhea" id="RHEA:17989"/>
        <dbReference type="Rhea" id="RHEA-COMP:9863"/>
        <dbReference type="Rhea" id="RHEA-COMP:11604"/>
        <dbReference type="ChEBI" id="CHEBI:15378"/>
        <dbReference type="ChEBI" id="CHEBI:29999"/>
        <dbReference type="ChEBI" id="CHEBI:30616"/>
        <dbReference type="ChEBI" id="CHEBI:83421"/>
        <dbReference type="ChEBI" id="CHEBI:456216"/>
        <dbReference type="EC" id="2.7.11.1"/>
    </reaction>
</comment>
<dbReference type="PANTHER" id="PTHR44899:SF3">
    <property type="entry name" value="SERINE_THREONINE-PROTEIN KINASE NEK1"/>
    <property type="match status" value="1"/>
</dbReference>
<evidence type="ECO:0000313" key="12">
    <source>
        <dbReference type="EMBL" id="EEH52383.1"/>
    </source>
</evidence>
<proteinExistence type="inferred from homology"/>
<dbReference type="OrthoDB" id="248923at2759"/>
<dbReference type="STRING" id="564608.C1N603"/>
<dbReference type="Proteomes" id="UP000001876">
    <property type="component" value="Unassembled WGS sequence"/>
</dbReference>
<dbReference type="GO" id="GO:0005524">
    <property type="term" value="F:ATP binding"/>
    <property type="evidence" value="ECO:0007669"/>
    <property type="project" value="UniProtKB-UniRule"/>
</dbReference>
<evidence type="ECO:0000256" key="2">
    <source>
        <dbReference type="ARBA" id="ARBA00022527"/>
    </source>
</evidence>
<evidence type="ECO:0000256" key="4">
    <source>
        <dbReference type="ARBA" id="ARBA00022741"/>
    </source>
</evidence>
<dbReference type="eggNOG" id="KOG0589">
    <property type="taxonomic scope" value="Eukaryota"/>
</dbReference>
<evidence type="ECO:0000313" key="13">
    <source>
        <dbReference type="Proteomes" id="UP000001876"/>
    </source>
</evidence>
<evidence type="ECO:0000256" key="3">
    <source>
        <dbReference type="ARBA" id="ARBA00022679"/>
    </source>
</evidence>
<protein>
    <recommendedName>
        <fullName evidence="1">non-specific serine/threonine protein kinase</fullName>
        <ecNumber evidence="1">2.7.11.1</ecNumber>
    </recommendedName>
</protein>
<dbReference type="PROSITE" id="PS00107">
    <property type="entry name" value="PROTEIN_KINASE_ATP"/>
    <property type="match status" value="1"/>
</dbReference>
<gene>
    <name evidence="12" type="ORF">MICPUCDRAFT_4932</name>
</gene>
<dbReference type="InterPro" id="IPR008271">
    <property type="entry name" value="Ser/Thr_kinase_AS"/>
</dbReference>
<dbReference type="InterPro" id="IPR051131">
    <property type="entry name" value="NEK_Ser/Thr_kinase_NIMA"/>
</dbReference>
<comment type="similarity">
    <text evidence="10">Belongs to the protein kinase superfamily.</text>
</comment>
<dbReference type="KEGG" id="mpp:MICPUCDRAFT_4932"/>
<evidence type="ECO:0000256" key="7">
    <source>
        <dbReference type="ARBA" id="ARBA00047899"/>
    </source>
</evidence>
<keyword evidence="5" id="KW-0418">Kinase</keyword>
<dbReference type="GeneID" id="9688893"/>
<accession>C1N603</accession>
<dbReference type="PIRSF" id="PIRSF000654">
    <property type="entry name" value="Integrin-linked_kinase"/>
    <property type="match status" value="1"/>
</dbReference>
<evidence type="ECO:0000256" key="6">
    <source>
        <dbReference type="ARBA" id="ARBA00022840"/>
    </source>
</evidence>
<feature type="non-terminal residue" evidence="12">
    <location>
        <position position="289"/>
    </location>
</feature>
<dbReference type="Gene3D" id="3.30.200.20">
    <property type="entry name" value="Phosphorylase Kinase, domain 1"/>
    <property type="match status" value="1"/>
</dbReference>
<dbReference type="CDD" id="cd08215">
    <property type="entry name" value="STKc_Nek"/>
    <property type="match status" value="1"/>
</dbReference>
<dbReference type="Pfam" id="PF00069">
    <property type="entry name" value="Pkinase"/>
    <property type="match status" value="1"/>
</dbReference>
<dbReference type="SUPFAM" id="SSF56112">
    <property type="entry name" value="Protein kinase-like (PK-like)"/>
    <property type="match status" value="1"/>
</dbReference>
<evidence type="ECO:0000256" key="9">
    <source>
        <dbReference type="PROSITE-ProRule" id="PRU10141"/>
    </source>
</evidence>
<dbReference type="Gene3D" id="1.10.510.10">
    <property type="entry name" value="Transferase(Phosphotransferase) domain 1"/>
    <property type="match status" value="1"/>
</dbReference>
<keyword evidence="3" id="KW-0808">Transferase</keyword>
<dbReference type="InterPro" id="IPR017441">
    <property type="entry name" value="Protein_kinase_ATP_BS"/>
</dbReference>
<dbReference type="SMART" id="SM00220">
    <property type="entry name" value="S_TKc"/>
    <property type="match status" value="1"/>
</dbReference>
<name>C1N603_MICPC</name>
<dbReference type="OMA" id="NICNAPA"/>
<evidence type="ECO:0000256" key="10">
    <source>
        <dbReference type="RuleBase" id="RU000304"/>
    </source>
</evidence>
<dbReference type="InterPro" id="IPR000719">
    <property type="entry name" value="Prot_kinase_dom"/>
</dbReference>
<sequence length="289" mass="31852">DRYEFLREIGAGSFGRVFLARRRNDGKLFAVKVVDISAMDGKSRAETKNEVDVLKMLSHPNVVRYHEAALARGGGGSGGSGGRGGYGKPRELRIVMEYVSRGDLGERVKEIAKMRGNNGRNDEVMSYFTQIALALRHLHRKGILHRDLKLANVFVNEGEDGQDVVKLGDFGISKVLASQTGFCNTVVGTPYYLSPEMCMGRRYDAKSDVWALGCVLYELCNDGAHAFEGKSLPALVMNILKGRFTPLSRARFGRDVRELQTSLLALEPGRRPSVDDALRSPAARACLTR</sequence>
<dbReference type="GO" id="GO:0004674">
    <property type="term" value="F:protein serine/threonine kinase activity"/>
    <property type="evidence" value="ECO:0007669"/>
    <property type="project" value="UniProtKB-KW"/>
</dbReference>
<dbReference type="InterPro" id="IPR011009">
    <property type="entry name" value="Kinase-like_dom_sf"/>
</dbReference>
<keyword evidence="6 9" id="KW-0067">ATP-binding</keyword>
<dbReference type="RefSeq" id="XP_003063247.1">
    <property type="nucleotide sequence ID" value="XM_003063201.1"/>
</dbReference>
<keyword evidence="4 9" id="KW-0547">Nucleotide-binding</keyword>
<evidence type="ECO:0000256" key="8">
    <source>
        <dbReference type="ARBA" id="ARBA00048679"/>
    </source>
</evidence>
<evidence type="ECO:0000256" key="1">
    <source>
        <dbReference type="ARBA" id="ARBA00012513"/>
    </source>
</evidence>
<dbReference type="PROSITE" id="PS00108">
    <property type="entry name" value="PROTEIN_KINASE_ST"/>
    <property type="match status" value="1"/>
</dbReference>
<dbReference type="PROSITE" id="PS50011">
    <property type="entry name" value="PROTEIN_KINASE_DOM"/>
    <property type="match status" value="1"/>
</dbReference>
<feature type="domain" description="Protein kinase" evidence="11">
    <location>
        <begin position="3"/>
        <end position="283"/>
    </location>
</feature>
<evidence type="ECO:0000256" key="5">
    <source>
        <dbReference type="ARBA" id="ARBA00022777"/>
    </source>
</evidence>
<organism evidence="13">
    <name type="scientific">Micromonas pusilla (strain CCMP1545)</name>
    <name type="common">Picoplanktonic green alga</name>
    <dbReference type="NCBI Taxonomy" id="564608"/>
    <lineage>
        <taxon>Eukaryota</taxon>
        <taxon>Viridiplantae</taxon>
        <taxon>Chlorophyta</taxon>
        <taxon>Mamiellophyceae</taxon>
        <taxon>Mamiellales</taxon>
        <taxon>Mamiellaceae</taxon>
        <taxon>Micromonas</taxon>
    </lineage>
</organism>
<comment type="catalytic activity">
    <reaction evidence="7">
        <text>L-threonyl-[protein] + ATP = O-phospho-L-threonyl-[protein] + ADP + H(+)</text>
        <dbReference type="Rhea" id="RHEA:46608"/>
        <dbReference type="Rhea" id="RHEA-COMP:11060"/>
        <dbReference type="Rhea" id="RHEA-COMP:11605"/>
        <dbReference type="ChEBI" id="CHEBI:15378"/>
        <dbReference type="ChEBI" id="CHEBI:30013"/>
        <dbReference type="ChEBI" id="CHEBI:30616"/>
        <dbReference type="ChEBI" id="CHEBI:61977"/>
        <dbReference type="ChEBI" id="CHEBI:456216"/>
        <dbReference type="EC" id="2.7.11.1"/>
    </reaction>
</comment>
<dbReference type="EC" id="2.7.11.1" evidence="1"/>
<dbReference type="InterPro" id="IPR001245">
    <property type="entry name" value="Ser-Thr/Tyr_kinase_cat_dom"/>
</dbReference>
<reference evidence="12 13" key="1">
    <citation type="journal article" date="2009" name="Science">
        <title>Green evolution and dynamic adaptations revealed by genomes of the marine picoeukaryotes Micromonas.</title>
        <authorList>
            <person name="Worden A.Z."/>
            <person name="Lee J.H."/>
            <person name="Mock T."/>
            <person name="Rouze P."/>
            <person name="Simmons M.P."/>
            <person name="Aerts A.L."/>
            <person name="Allen A.E."/>
            <person name="Cuvelier M.L."/>
            <person name="Derelle E."/>
            <person name="Everett M.V."/>
            <person name="Foulon E."/>
            <person name="Grimwood J."/>
            <person name="Gundlach H."/>
            <person name="Henrissat B."/>
            <person name="Napoli C."/>
            <person name="McDonald S.M."/>
            <person name="Parker M.S."/>
            <person name="Rombauts S."/>
            <person name="Salamov A."/>
            <person name="Von Dassow P."/>
            <person name="Badger J.H."/>
            <person name="Coutinho P.M."/>
            <person name="Demir E."/>
            <person name="Dubchak I."/>
            <person name="Gentemann C."/>
            <person name="Eikrem W."/>
            <person name="Gready J.E."/>
            <person name="John U."/>
            <person name="Lanier W."/>
            <person name="Lindquist E.A."/>
            <person name="Lucas S."/>
            <person name="Mayer K.F."/>
            <person name="Moreau H."/>
            <person name="Not F."/>
            <person name="Otillar R."/>
            <person name="Panaud O."/>
            <person name="Pangilinan J."/>
            <person name="Paulsen I."/>
            <person name="Piegu B."/>
            <person name="Poliakov A."/>
            <person name="Robbens S."/>
            <person name="Schmutz J."/>
            <person name="Toulza E."/>
            <person name="Wyss T."/>
            <person name="Zelensky A."/>
            <person name="Zhou K."/>
            <person name="Armbrust E.V."/>
            <person name="Bhattacharya D."/>
            <person name="Goodenough U.W."/>
            <person name="Van de Peer Y."/>
            <person name="Grigoriev I.V."/>
        </authorList>
    </citation>
    <scope>NUCLEOTIDE SEQUENCE [LARGE SCALE GENOMIC DNA]</scope>
    <source>
        <strain evidence="12 13">CCMP1545</strain>
    </source>
</reference>